<reference evidence="4" key="1">
    <citation type="journal article" date="2019" name="Int. J. Syst. Evol. Microbiol.">
        <title>The Global Catalogue of Microorganisms (GCM) 10K type strain sequencing project: providing services to taxonomists for standard genome sequencing and annotation.</title>
        <authorList>
            <consortium name="The Broad Institute Genomics Platform"/>
            <consortium name="The Broad Institute Genome Sequencing Center for Infectious Disease"/>
            <person name="Wu L."/>
            <person name="Ma J."/>
        </authorList>
    </citation>
    <scope>NUCLEOTIDE SEQUENCE [LARGE SCALE GENOMIC DNA]</scope>
    <source>
        <strain evidence="4">JCM 17666</strain>
    </source>
</reference>
<dbReference type="PROSITE" id="PS00061">
    <property type="entry name" value="ADH_SHORT"/>
    <property type="match status" value="1"/>
</dbReference>
<accession>A0ABP8HAB6</accession>
<dbReference type="SUPFAM" id="SSF51735">
    <property type="entry name" value="NAD(P)-binding Rossmann-fold domains"/>
    <property type="match status" value="1"/>
</dbReference>
<evidence type="ECO:0000256" key="1">
    <source>
        <dbReference type="ARBA" id="ARBA00006484"/>
    </source>
</evidence>
<dbReference type="PANTHER" id="PTHR42879:SF2">
    <property type="entry name" value="3-OXOACYL-[ACYL-CARRIER-PROTEIN] REDUCTASE FABG"/>
    <property type="match status" value="1"/>
</dbReference>
<dbReference type="InterPro" id="IPR036291">
    <property type="entry name" value="NAD(P)-bd_dom_sf"/>
</dbReference>
<evidence type="ECO:0000313" key="4">
    <source>
        <dbReference type="Proteomes" id="UP001501671"/>
    </source>
</evidence>
<organism evidence="3 4">
    <name type="scientific">Pigmentiphaga soli</name>
    <dbReference type="NCBI Taxonomy" id="1007095"/>
    <lineage>
        <taxon>Bacteria</taxon>
        <taxon>Pseudomonadati</taxon>
        <taxon>Pseudomonadota</taxon>
        <taxon>Betaproteobacteria</taxon>
        <taxon>Burkholderiales</taxon>
        <taxon>Alcaligenaceae</taxon>
        <taxon>Pigmentiphaga</taxon>
    </lineage>
</organism>
<dbReference type="PRINTS" id="PR00081">
    <property type="entry name" value="GDHRDH"/>
</dbReference>
<evidence type="ECO:0000256" key="2">
    <source>
        <dbReference type="RuleBase" id="RU000363"/>
    </source>
</evidence>
<dbReference type="InterPro" id="IPR002347">
    <property type="entry name" value="SDR_fam"/>
</dbReference>
<keyword evidence="4" id="KW-1185">Reference proteome</keyword>
<dbReference type="RefSeq" id="WP_345250782.1">
    <property type="nucleotide sequence ID" value="NZ_BAABFO010000015.1"/>
</dbReference>
<dbReference type="Gene3D" id="3.40.50.720">
    <property type="entry name" value="NAD(P)-binding Rossmann-like Domain"/>
    <property type="match status" value="1"/>
</dbReference>
<dbReference type="InterPro" id="IPR050259">
    <property type="entry name" value="SDR"/>
</dbReference>
<dbReference type="PANTHER" id="PTHR42879">
    <property type="entry name" value="3-OXOACYL-(ACYL-CARRIER-PROTEIN) REDUCTASE"/>
    <property type="match status" value="1"/>
</dbReference>
<dbReference type="Pfam" id="PF00106">
    <property type="entry name" value="adh_short"/>
    <property type="match status" value="1"/>
</dbReference>
<name>A0ABP8HAB6_9BURK</name>
<dbReference type="PRINTS" id="PR00080">
    <property type="entry name" value="SDRFAMILY"/>
</dbReference>
<dbReference type="Proteomes" id="UP001501671">
    <property type="component" value="Unassembled WGS sequence"/>
</dbReference>
<dbReference type="EMBL" id="BAABFO010000015">
    <property type="protein sequence ID" value="GAA4336595.1"/>
    <property type="molecule type" value="Genomic_DNA"/>
</dbReference>
<comment type="similarity">
    <text evidence="1 2">Belongs to the short-chain dehydrogenases/reductases (SDR) family.</text>
</comment>
<protein>
    <submittedName>
        <fullName evidence="3">SDR family oxidoreductase</fullName>
    </submittedName>
</protein>
<comment type="caution">
    <text evidence="3">The sequence shown here is derived from an EMBL/GenBank/DDBJ whole genome shotgun (WGS) entry which is preliminary data.</text>
</comment>
<sequence length="261" mass="27681">MLKGKTAIVTGSVGGIGFATAEMLASNGCAVMLNGFAAPDVAAAKADYLAGRYGVRVQYHGADLRDVDQIEELVLATTERLGPVDILVNNAAVRHFKPTEALGRAAWDESIAVNITAPFHLCRLALPMMRAADWGRIVNMASVLGFFAQPDRIEYVTTKTALLGLTRSIAVDVARTGITCNAICPGTVHTESIEARIRRQMAESGLSYDEAFARFMESRAAAGRLVSENSVTSMIELLCGPAGKDINGSALTIDVGYSAGR</sequence>
<proteinExistence type="inferred from homology"/>
<evidence type="ECO:0000313" key="3">
    <source>
        <dbReference type="EMBL" id="GAA4336595.1"/>
    </source>
</evidence>
<gene>
    <name evidence="3" type="ORF">GCM10023144_31150</name>
</gene>
<dbReference type="InterPro" id="IPR020904">
    <property type="entry name" value="Sc_DH/Rdtase_CS"/>
</dbReference>